<sequence>MTTASTSTNDHAALSSTESPAATIGGAAGVHVAPLLPPMQLSGAADTTAGTTYDGALFGSLCRNDQVAEGSQGSSDVVSVTTPTSQTVYTRVDDSDSPPRPTHRQLYATPPNTTRREGYLKYITLDAKLRKSLRAQLFGRFLEFRRDSKLHLRPLVSEDDLDDHDAPPPCACSCVLTREIILYDVTAFYKLQVTFCASEPRCATDVERLAQLGFISSTASMPMTAFSFRLVEQAHASWKVSPRALTGYADGLKEYYSRCGWGRGHYTGHPWQLQRAIDEYRALETCEEDSGELLAGTVDSYSNKCPACFGPTRLNQPCHDVTLDCVLAYDGNFQQTREKNSKHDVQGIVPDIFLAEEEVQAMKAEVEASVRPTQKACTESWKAADDGAGSTSSRVVDTGLVACVCRHDVNLKMVNLERPGEKLYYALAILKHISERLPEHAKIGRQLLPKLFKRLEFATSVFHTYAHIWSCQVEFNPCLIPNFGLTDGEGCERLWSELRSLIPINRPSNKSHRFVNLAARIQALNDANVNKLGAWFYPRYHEANDKGVAAEEELNSIIAYDSRLTEDALRREWEEQRLAQVPKTAAQQSEADRLRESDLYGLVESLYKIESRIARFRSLGIAKRQTPQPRDGHRSSGNGTGSLCHGSLVQRCCAELRHLCQCSVALRKFHLEVIAYKTSREKLLSTGRGKGGAKLGQRAASKARATDGKIHSGAEKARKTYNKAVEAFRLAMGSTPSSLLNNLRISDSLKSAIDLDETDPFWQDGFFTHVEAAWAVNPWVKRGVTAVRAKDRVGEEKARIGAEVRQALAWLEDEKTRLTSCQTLWTNVSGKFSTRRAPYHLLGRPNIFQTISTDTLPESIDPADAKSIFGTEDVEEIRGRAPIILDRRMELLQLRECSWSQNEYFFDVWLETRGQSEGNSEPMPPALSELRGLHQRLNATGRIVEKAKHRQLPAHNRSGTRGPMETSGLDDSARPAPLARDVQQVRVIQAQMDMSDETQFAKEVGPFSA</sequence>
<accession>A0A2X0M6L1</accession>
<evidence type="ECO:0000313" key="3">
    <source>
        <dbReference type="EMBL" id="SGY57804.1"/>
    </source>
</evidence>
<dbReference type="Proteomes" id="UP000249464">
    <property type="component" value="Unassembled WGS sequence"/>
</dbReference>
<dbReference type="AlphaFoldDB" id="A0A2X0M6L1"/>
<feature type="domain" description="CxC1-like cysteine cluster associated with KDZ transposases" evidence="2">
    <location>
        <begin position="169"/>
        <end position="256"/>
    </location>
</feature>
<dbReference type="InterPro" id="IPR040521">
    <property type="entry name" value="KDZ"/>
</dbReference>
<dbReference type="Pfam" id="PF18758">
    <property type="entry name" value="KDZ"/>
    <property type="match status" value="1"/>
</dbReference>
<feature type="compositionally biased region" description="Basic and acidic residues" evidence="1">
    <location>
        <begin position="704"/>
        <end position="715"/>
    </location>
</feature>
<name>A0A2X0M6L1_9BASI</name>
<gene>
    <name evidence="3" type="primary">BQ5605_C006g04309</name>
    <name evidence="3" type="ORF">BQ5605_C006G04309</name>
</gene>
<feature type="compositionally biased region" description="Low complexity" evidence="1">
    <location>
        <begin position="74"/>
        <end position="90"/>
    </location>
</feature>
<dbReference type="EMBL" id="FQNC01000044">
    <property type="protein sequence ID" value="SGY57804.1"/>
    <property type="molecule type" value="Genomic_DNA"/>
</dbReference>
<reference evidence="3 4" key="1">
    <citation type="submission" date="2016-11" db="EMBL/GenBank/DDBJ databases">
        <authorList>
            <person name="Jaros S."/>
            <person name="Januszkiewicz K."/>
            <person name="Wedrychowicz H."/>
        </authorList>
    </citation>
    <scope>NUCLEOTIDE SEQUENCE [LARGE SCALE GENOMIC DNA]</scope>
</reference>
<proteinExistence type="predicted"/>
<dbReference type="PANTHER" id="PTHR33096">
    <property type="entry name" value="CXC2 DOMAIN-CONTAINING PROTEIN"/>
    <property type="match status" value="1"/>
</dbReference>
<dbReference type="PANTHER" id="PTHR33096:SF1">
    <property type="entry name" value="CXC1-LIKE CYSTEINE CLUSTER ASSOCIATED WITH KDZ TRANSPOSASES DOMAIN-CONTAINING PROTEIN"/>
    <property type="match status" value="1"/>
</dbReference>
<protein>
    <submittedName>
        <fullName evidence="3">BQ5605_C006g04309 protein</fullName>
    </submittedName>
</protein>
<organism evidence="3 4">
    <name type="scientific">Microbotryum silenes-dioicae</name>
    <dbReference type="NCBI Taxonomy" id="796604"/>
    <lineage>
        <taxon>Eukaryota</taxon>
        <taxon>Fungi</taxon>
        <taxon>Dikarya</taxon>
        <taxon>Basidiomycota</taxon>
        <taxon>Pucciniomycotina</taxon>
        <taxon>Microbotryomycetes</taxon>
        <taxon>Microbotryales</taxon>
        <taxon>Microbotryaceae</taxon>
        <taxon>Microbotryum</taxon>
    </lineage>
</organism>
<dbReference type="InterPro" id="IPR041320">
    <property type="entry name" value="CxC1"/>
</dbReference>
<feature type="region of interest" description="Disordered" evidence="1">
    <location>
        <begin position="950"/>
        <end position="976"/>
    </location>
</feature>
<evidence type="ECO:0000259" key="2">
    <source>
        <dbReference type="Pfam" id="PF18802"/>
    </source>
</evidence>
<feature type="region of interest" description="Disordered" evidence="1">
    <location>
        <begin position="1"/>
        <end position="20"/>
    </location>
</feature>
<evidence type="ECO:0000256" key="1">
    <source>
        <dbReference type="SAM" id="MobiDB-lite"/>
    </source>
</evidence>
<dbReference type="STRING" id="796604.A0A2X0M6L1"/>
<keyword evidence="4" id="KW-1185">Reference proteome</keyword>
<evidence type="ECO:0000313" key="4">
    <source>
        <dbReference type="Proteomes" id="UP000249464"/>
    </source>
</evidence>
<dbReference type="Pfam" id="PF18802">
    <property type="entry name" value="CxC1"/>
    <property type="match status" value="1"/>
</dbReference>
<feature type="region of interest" description="Disordered" evidence="1">
    <location>
        <begin position="687"/>
        <end position="715"/>
    </location>
</feature>
<feature type="region of interest" description="Disordered" evidence="1">
    <location>
        <begin position="68"/>
        <end position="112"/>
    </location>
</feature>